<feature type="compositionally biased region" description="Low complexity" evidence="1">
    <location>
        <begin position="46"/>
        <end position="74"/>
    </location>
</feature>
<feature type="region of interest" description="Disordered" evidence="1">
    <location>
        <begin position="46"/>
        <end position="289"/>
    </location>
</feature>
<dbReference type="STRING" id="83401.SAMN05421742_102125"/>
<feature type="compositionally biased region" description="Pro residues" evidence="1">
    <location>
        <begin position="105"/>
        <end position="120"/>
    </location>
</feature>
<dbReference type="AlphaFoldDB" id="A0A1G7W9S5"/>
<dbReference type="Proteomes" id="UP000217076">
    <property type="component" value="Unassembled WGS sequence"/>
</dbReference>
<evidence type="ECO:0000313" key="2">
    <source>
        <dbReference type="EMBL" id="SDG68737.1"/>
    </source>
</evidence>
<feature type="compositionally biased region" description="Low complexity" evidence="1">
    <location>
        <begin position="247"/>
        <end position="256"/>
    </location>
</feature>
<sequence>MSTPVPPVPPPATPSATPAPPVVILSAAPPALAALPSQGLVELLVSGGGSPATLAGPGGPLSLTSPLPLPEGSTVTLRLGPQTGTGTPEMGQRGARLIAVDGRPPGAPPGTPPAGPPGTPPGNLAGGPPGTPPGGASAAAGARAGAVSLTTGPGPLLTATVLQAPGLSPPTGTASGPLTQPLPGGTSLGVRIAAISPPTPGGAATAGSAPIPGAGTPSPTPGTPPIPPGAPPATSQPPSQPAPRPATPLQAGAPTGVPTPPPASPAAPQSFSPPLILSGQVAPNTSAGQPLIQTPAGLLAVQVPPGTDLPPGSRVGLEVASLTPPRPAAPTVPPTPILSQPGPGWPALDQALELLARNDPPAARQLAESLPRDGPRLLAASVGFMGALRAADGRPWPGGDAGRALANAGPKGGELARRLTSDLKEMAGRRGEALGSEWRTLTLPFADGAEISRIRMVVRRSPDPEDEDSPPGRRKGGTRFVIDLELSNLGALQLDGLYTPVDKRLDLILRSRHRLPDDMRAELLYRFTESSEAIGLNASLTLQITQHFVTPEALTSQDSHGAGTVV</sequence>
<feature type="compositionally biased region" description="Low complexity" evidence="1">
    <location>
        <begin position="134"/>
        <end position="158"/>
    </location>
</feature>
<dbReference type="EMBL" id="FNCV01000002">
    <property type="protein sequence ID" value="SDG68737.1"/>
    <property type="molecule type" value="Genomic_DNA"/>
</dbReference>
<evidence type="ECO:0000256" key="1">
    <source>
        <dbReference type="SAM" id="MobiDB-lite"/>
    </source>
</evidence>
<feature type="compositionally biased region" description="Pro residues" evidence="1">
    <location>
        <begin position="218"/>
        <end position="246"/>
    </location>
</feature>
<name>A0A1G7W9S5_9PROT</name>
<protein>
    <recommendedName>
        <fullName evidence="4">Hook-length control protein FliK</fullName>
    </recommendedName>
</protein>
<accession>A0A1G7W9S5</accession>
<gene>
    <name evidence="2" type="ORF">SAMN05421742_102125</name>
</gene>
<dbReference type="RefSeq" id="WP_143130923.1">
    <property type="nucleotide sequence ID" value="NZ_FNCV01000002.1"/>
</dbReference>
<evidence type="ECO:0000313" key="3">
    <source>
        <dbReference type="Proteomes" id="UP000217076"/>
    </source>
</evidence>
<keyword evidence="3" id="KW-1185">Reference proteome</keyword>
<proteinExistence type="predicted"/>
<reference evidence="3" key="1">
    <citation type="submission" date="2016-10" db="EMBL/GenBank/DDBJ databases">
        <authorList>
            <person name="Varghese N."/>
            <person name="Submissions S."/>
        </authorList>
    </citation>
    <scope>NUCLEOTIDE SEQUENCE [LARGE SCALE GENOMIC DNA]</scope>
    <source>
        <strain evidence="3">930I</strain>
    </source>
</reference>
<feature type="compositionally biased region" description="Low complexity" evidence="1">
    <location>
        <begin position="192"/>
        <end position="217"/>
    </location>
</feature>
<evidence type="ECO:0008006" key="4">
    <source>
        <dbReference type="Google" id="ProtNLM"/>
    </source>
</evidence>
<organism evidence="2 3">
    <name type="scientific">Roseospirillum parvum</name>
    <dbReference type="NCBI Taxonomy" id="83401"/>
    <lineage>
        <taxon>Bacteria</taxon>
        <taxon>Pseudomonadati</taxon>
        <taxon>Pseudomonadota</taxon>
        <taxon>Alphaproteobacteria</taxon>
        <taxon>Rhodospirillales</taxon>
        <taxon>Rhodospirillaceae</taxon>
        <taxon>Roseospirillum</taxon>
    </lineage>
</organism>
<dbReference type="OrthoDB" id="8479549at2"/>